<dbReference type="Proteomes" id="UP001279734">
    <property type="component" value="Unassembled WGS sequence"/>
</dbReference>
<gene>
    <name evidence="1" type="ORF">Nepgr_024724</name>
</gene>
<evidence type="ECO:0000313" key="2">
    <source>
        <dbReference type="Proteomes" id="UP001279734"/>
    </source>
</evidence>
<keyword evidence="2" id="KW-1185">Reference proteome</keyword>
<dbReference type="AlphaFoldDB" id="A0AAD3T6G5"/>
<sequence>MEDLSKRAGAMWLYVDQSIDIVWASEKWKGNNMKAITVMVNLGASSYGVWEQKKEGLKPPLLIVLPKVAKSFKDQFGTC</sequence>
<reference evidence="1" key="1">
    <citation type="submission" date="2023-05" db="EMBL/GenBank/DDBJ databases">
        <title>Nepenthes gracilis genome sequencing.</title>
        <authorList>
            <person name="Fukushima K."/>
        </authorList>
    </citation>
    <scope>NUCLEOTIDE SEQUENCE</scope>
    <source>
        <strain evidence="1">SING2019-196</strain>
    </source>
</reference>
<dbReference type="EMBL" id="BSYO01000025">
    <property type="protein sequence ID" value="GMH22881.1"/>
    <property type="molecule type" value="Genomic_DNA"/>
</dbReference>
<comment type="caution">
    <text evidence="1">The sequence shown here is derived from an EMBL/GenBank/DDBJ whole genome shotgun (WGS) entry which is preliminary data.</text>
</comment>
<protein>
    <submittedName>
        <fullName evidence="1">Uncharacterized protein</fullName>
    </submittedName>
</protein>
<evidence type="ECO:0000313" key="1">
    <source>
        <dbReference type="EMBL" id="GMH22881.1"/>
    </source>
</evidence>
<name>A0AAD3T6G5_NEPGR</name>
<accession>A0AAD3T6G5</accession>
<proteinExistence type="predicted"/>
<organism evidence="1 2">
    <name type="scientific">Nepenthes gracilis</name>
    <name type="common">Slender pitcher plant</name>
    <dbReference type="NCBI Taxonomy" id="150966"/>
    <lineage>
        <taxon>Eukaryota</taxon>
        <taxon>Viridiplantae</taxon>
        <taxon>Streptophyta</taxon>
        <taxon>Embryophyta</taxon>
        <taxon>Tracheophyta</taxon>
        <taxon>Spermatophyta</taxon>
        <taxon>Magnoliopsida</taxon>
        <taxon>eudicotyledons</taxon>
        <taxon>Gunneridae</taxon>
        <taxon>Pentapetalae</taxon>
        <taxon>Caryophyllales</taxon>
        <taxon>Nepenthaceae</taxon>
        <taxon>Nepenthes</taxon>
    </lineage>
</organism>